<feature type="chain" id="PRO_5039400411" description="YusW-like protein" evidence="2">
    <location>
        <begin position="23"/>
        <end position="159"/>
    </location>
</feature>
<evidence type="ECO:0000313" key="4">
    <source>
        <dbReference type="Proteomes" id="UP000324517"/>
    </source>
</evidence>
<evidence type="ECO:0000313" key="3">
    <source>
        <dbReference type="EMBL" id="TYS63680.1"/>
    </source>
</evidence>
<comment type="caution">
    <text evidence="3">The sequence shown here is derived from an EMBL/GenBank/DDBJ whole genome shotgun (WGS) entry which is preliminary data.</text>
</comment>
<dbReference type="EMBL" id="VTET01000018">
    <property type="protein sequence ID" value="TYS63680.1"/>
    <property type="molecule type" value="Genomic_DNA"/>
</dbReference>
<dbReference type="PROSITE" id="PS51257">
    <property type="entry name" value="PROKAR_LIPOPROTEIN"/>
    <property type="match status" value="1"/>
</dbReference>
<gene>
    <name evidence="3" type="ORF">FZC75_21020</name>
</gene>
<organism evidence="3 4">
    <name type="scientific">Sutcliffiella horikoshii</name>
    <dbReference type="NCBI Taxonomy" id="79883"/>
    <lineage>
        <taxon>Bacteria</taxon>
        <taxon>Bacillati</taxon>
        <taxon>Bacillota</taxon>
        <taxon>Bacilli</taxon>
        <taxon>Bacillales</taxon>
        <taxon>Bacillaceae</taxon>
        <taxon>Sutcliffiella</taxon>
    </lineage>
</organism>
<evidence type="ECO:0000256" key="1">
    <source>
        <dbReference type="SAM" id="MobiDB-lite"/>
    </source>
</evidence>
<proteinExistence type="predicted"/>
<dbReference type="InterPro" id="IPR025623">
    <property type="entry name" value="YusW"/>
</dbReference>
<keyword evidence="2" id="KW-0732">Signal</keyword>
<evidence type="ECO:0000256" key="2">
    <source>
        <dbReference type="SAM" id="SignalP"/>
    </source>
</evidence>
<feature type="signal peptide" evidence="2">
    <location>
        <begin position="1"/>
        <end position="22"/>
    </location>
</feature>
<reference evidence="3 4" key="1">
    <citation type="submission" date="2019-08" db="EMBL/GenBank/DDBJ databases">
        <title>Bacillus genomes from the desert of Cuatro Cienegas, Coahuila.</title>
        <authorList>
            <person name="Olmedo-Alvarez G."/>
        </authorList>
    </citation>
    <scope>NUCLEOTIDE SEQUENCE [LARGE SCALE GENOMIC DNA]</scope>
    <source>
        <strain evidence="3 4">CH98b_3T</strain>
    </source>
</reference>
<dbReference type="Pfam" id="PF14039">
    <property type="entry name" value="YusW"/>
    <property type="match status" value="1"/>
</dbReference>
<dbReference type="OrthoDB" id="2452750at2"/>
<feature type="region of interest" description="Disordered" evidence="1">
    <location>
        <begin position="31"/>
        <end position="56"/>
    </location>
</feature>
<protein>
    <recommendedName>
        <fullName evidence="5">YusW-like protein</fullName>
    </recommendedName>
</protein>
<sequence>MTYMNKWIMIAFVMTLTTGLAAGCGTDNDNLSAPPEIGSAQNADTDTEKNEQSTTGHKFTKFDLEVEYEDGVNYEAEYEAEGNGEAEIEDNINEVSLKGDEAYTELSPRLEQLKFDNSAEQQEVVAQVLEVFELKDDFKEFELEVTFEDGTVKKYEEKK</sequence>
<evidence type="ECO:0008006" key="5">
    <source>
        <dbReference type="Google" id="ProtNLM"/>
    </source>
</evidence>
<name>A0A5D4SKG6_9BACI</name>
<dbReference type="Proteomes" id="UP000324517">
    <property type="component" value="Unassembled WGS sequence"/>
</dbReference>
<dbReference type="AlphaFoldDB" id="A0A5D4SKG6"/>
<accession>A0A5D4SKG6</accession>